<dbReference type="Gene3D" id="3.90.870.20">
    <property type="entry name" value="Carbamoyltransferase, C-terminal domain"/>
    <property type="match status" value="1"/>
</dbReference>
<evidence type="ECO:0000259" key="3">
    <source>
        <dbReference type="Pfam" id="PF02543"/>
    </source>
</evidence>
<dbReference type="PANTHER" id="PTHR34847:SF1">
    <property type="entry name" value="NODULATION PROTEIN U"/>
    <property type="match status" value="1"/>
</dbReference>
<dbReference type="PANTHER" id="PTHR34847">
    <property type="entry name" value="NODULATION PROTEIN U"/>
    <property type="match status" value="1"/>
</dbReference>
<dbReference type="EMBL" id="CAKKNE010000006">
    <property type="protein sequence ID" value="CAH0379246.1"/>
    <property type="molecule type" value="Genomic_DNA"/>
</dbReference>
<evidence type="ECO:0000256" key="2">
    <source>
        <dbReference type="SAM" id="SignalP"/>
    </source>
</evidence>
<evidence type="ECO:0000313" key="7">
    <source>
        <dbReference type="Proteomes" id="UP000789595"/>
    </source>
</evidence>
<dbReference type="InterPro" id="IPR003696">
    <property type="entry name" value="Carbtransf_dom"/>
</dbReference>
<feature type="signal peptide" evidence="2">
    <location>
        <begin position="1"/>
        <end position="17"/>
    </location>
</feature>
<dbReference type="OrthoDB" id="414294at2759"/>
<gene>
    <name evidence="5" type="ORF">PCAL00307_LOCUS1300</name>
    <name evidence="6" type="ORF">PECAL_6P08530</name>
</gene>
<dbReference type="Pfam" id="PF16861">
    <property type="entry name" value="Carbam_trans_C"/>
    <property type="match status" value="1"/>
</dbReference>
<evidence type="ECO:0000256" key="1">
    <source>
        <dbReference type="ARBA" id="ARBA00006129"/>
    </source>
</evidence>
<proteinExistence type="inferred from homology"/>
<evidence type="ECO:0000313" key="5">
    <source>
        <dbReference type="EMBL" id="CAE0685866.1"/>
    </source>
</evidence>
<dbReference type="Gene3D" id="3.30.420.40">
    <property type="match status" value="1"/>
</dbReference>
<evidence type="ECO:0000313" key="6">
    <source>
        <dbReference type="EMBL" id="CAH0379246.1"/>
    </source>
</evidence>
<feature type="domain" description="Carbamoyltransferase C-terminal" evidence="4">
    <location>
        <begin position="489"/>
        <end position="644"/>
    </location>
</feature>
<dbReference type="GO" id="GO:0003824">
    <property type="term" value="F:catalytic activity"/>
    <property type="evidence" value="ECO:0007669"/>
    <property type="project" value="InterPro"/>
</dbReference>
<dbReference type="Proteomes" id="UP000789595">
    <property type="component" value="Unassembled WGS sequence"/>
</dbReference>
<dbReference type="InterPro" id="IPR031730">
    <property type="entry name" value="Carbam_trans_C"/>
</dbReference>
<reference evidence="5" key="1">
    <citation type="submission" date="2021-01" db="EMBL/GenBank/DDBJ databases">
        <authorList>
            <person name="Corre E."/>
            <person name="Pelletier E."/>
            <person name="Niang G."/>
            <person name="Scheremetjew M."/>
            <person name="Finn R."/>
            <person name="Kale V."/>
            <person name="Holt S."/>
            <person name="Cochrane G."/>
            <person name="Meng A."/>
            <person name="Brown T."/>
            <person name="Cohen L."/>
        </authorList>
    </citation>
    <scope>NUCLEOTIDE SEQUENCE</scope>
    <source>
        <strain evidence="5">CCMP1756</strain>
    </source>
</reference>
<dbReference type="CDD" id="cd24033">
    <property type="entry name" value="ASKHA_NBD_NodU_CmcH-like_N"/>
    <property type="match status" value="1"/>
</dbReference>
<dbReference type="InterPro" id="IPR051338">
    <property type="entry name" value="NodU/CmcH_Carbamoyltrnsfr"/>
</dbReference>
<dbReference type="InterPro" id="IPR043129">
    <property type="entry name" value="ATPase_NBD"/>
</dbReference>
<dbReference type="AlphaFoldDB" id="A0A7S3ZK73"/>
<accession>A0A7S3ZK73</accession>
<feature type="domain" description="Carbamoyltransferase" evidence="3">
    <location>
        <begin position="133"/>
        <end position="435"/>
    </location>
</feature>
<reference evidence="6" key="2">
    <citation type="submission" date="2021-11" db="EMBL/GenBank/DDBJ databases">
        <authorList>
            <consortium name="Genoscope - CEA"/>
            <person name="William W."/>
        </authorList>
    </citation>
    <scope>NUCLEOTIDE SEQUENCE</scope>
</reference>
<protein>
    <recommendedName>
        <fullName evidence="8">Calmodulin</fullName>
    </recommendedName>
</protein>
<feature type="chain" id="PRO_5036212195" description="Calmodulin" evidence="2">
    <location>
        <begin position="18"/>
        <end position="787"/>
    </location>
</feature>
<dbReference type="SUPFAM" id="SSF53067">
    <property type="entry name" value="Actin-like ATPase domain"/>
    <property type="match status" value="1"/>
</dbReference>
<dbReference type="InterPro" id="IPR038152">
    <property type="entry name" value="Carbam_trans_C_sf"/>
</dbReference>
<dbReference type="InterPro" id="IPR018247">
    <property type="entry name" value="EF_Hand_1_Ca_BS"/>
</dbReference>
<keyword evidence="7" id="KW-1185">Reference proteome</keyword>
<evidence type="ECO:0008006" key="8">
    <source>
        <dbReference type="Google" id="ProtNLM"/>
    </source>
</evidence>
<comment type="similarity">
    <text evidence="1">Belongs to the NodU/CmcH family.</text>
</comment>
<dbReference type="PROSITE" id="PS00018">
    <property type="entry name" value="EF_HAND_1"/>
    <property type="match status" value="1"/>
</dbReference>
<keyword evidence="2" id="KW-0732">Signal</keyword>
<organism evidence="5">
    <name type="scientific">Pelagomonas calceolata</name>
    <dbReference type="NCBI Taxonomy" id="35677"/>
    <lineage>
        <taxon>Eukaryota</taxon>
        <taxon>Sar</taxon>
        <taxon>Stramenopiles</taxon>
        <taxon>Ochrophyta</taxon>
        <taxon>Pelagophyceae</taxon>
        <taxon>Pelagomonadales</taxon>
        <taxon>Pelagomonadaceae</taxon>
        <taxon>Pelagomonas</taxon>
    </lineage>
</organism>
<sequence length="787" mass="86306">MRAPLVLLALLAGGSRALAPRPVALGLVKYAHNACCCVVDATTGRLLFAGEKERLTRVKNDGGCVGDLVRHALQACQRTPEDVVSVVANDHHRPVQETEAAAIRASRLGISSLMDPVDVRDPCNFWDMQREMSHHRAHALGAVATFGTAECGLVLCMDGMGDRAKRFRGSDAAHIRDSMTECVHVLNSGQVAWKDVPDSARECETIYREDHGSLTPIFKRWCHTQPENDLLNAYGDWFASPLDSLGAGYSHASHLIFGDWNACGKVMGLAPWGAASSHYDAGWGSATRNSWAARVAEASLEDRPRIYDGAVWPCSGEEGLRVDREALVAILDASSKKLDPSIAFPVKNLWKTGDDVHRACGAVLAHAIQQDLEDVALDFVKKARNEVPDGRRIILCGGVALNSVLNGKIEGMFPDVDVLVPPAPGDEGCALGCAVAALDSIPDFSRVLPRAGAAPDAPDEALSHFGEWLDMERIDDNKLIDECSEMIAKENTIVFWFEGRSEFGPRALGHRSIIAPATRCDTVDFINDVVKGREDFRPLAPAVLAEEAHEWFEGGCRASPFMSRVWVLKEEAARRVPACAHVDRTARPQTVGENEVDIARYRRLIQGVFRLIGVPIVLNTSFNTKPGEPIVETTRGAIASFLAAAARGAGAWDLVLCFPGILVRSRPCPIDDEGRFEDAARSLPVKRHDDWEVREIWNDDGASQTLYVRDLDEALEDADRTGRGSHVFLDELECRIYGLCDGGLSAEEIASSILDELDEDESDEVTREDVYLRLARLWRRTLIRLML</sequence>
<evidence type="ECO:0000259" key="4">
    <source>
        <dbReference type="Pfam" id="PF16861"/>
    </source>
</evidence>
<name>A0A7S3ZK73_9STRA</name>
<dbReference type="Pfam" id="PF02543">
    <property type="entry name" value="Carbam_trans_N"/>
    <property type="match status" value="1"/>
</dbReference>
<dbReference type="EMBL" id="HBIW01001513">
    <property type="protein sequence ID" value="CAE0685866.1"/>
    <property type="molecule type" value="Transcribed_RNA"/>
</dbReference>